<evidence type="ECO:0000313" key="2">
    <source>
        <dbReference type="EMBL" id="MBS4185089.1"/>
    </source>
</evidence>
<evidence type="ECO:0000313" key="4">
    <source>
        <dbReference type="Proteomes" id="UP000677265"/>
    </source>
</evidence>
<keyword evidence="4" id="KW-1185">Reference proteome</keyword>
<sequence length="251" mass="26640">MRLLDKVGIITGGSSGLGKATAIKFASEGAKVVVTDLDEAGGRKTVEQIQAAGGEAAFIQTDVSSFDQVQRSVHFAVEQFGSLDVMFNNAGMNIAKPLLDFEPEEFDKVLQVNQYGVYYGILAAGEEIAKLGRKGVIINTASVFSYVATKGVIAYQASKAAVKLMTQAAALELADNGIRVVAIAPGGIDTPFIQFRKDLGQEEKMAKMHMRGKLLQAEQIANIVAFLASEESDVINGSTVMVDDGLAAFRG</sequence>
<protein>
    <submittedName>
        <fullName evidence="2">SDR family oxidoreductase</fullName>
    </submittedName>
</protein>
<dbReference type="SUPFAM" id="SSF51735">
    <property type="entry name" value="NAD(P)-binding Rossmann-fold domains"/>
    <property type="match status" value="1"/>
</dbReference>
<dbReference type="FunFam" id="3.40.50.720:FF:000084">
    <property type="entry name" value="Short-chain dehydrogenase reductase"/>
    <property type="match status" value="1"/>
</dbReference>
<dbReference type="RefSeq" id="WP_213144939.1">
    <property type="nucleotide sequence ID" value="NZ_JAGYPE020000046.1"/>
</dbReference>
<dbReference type="InterPro" id="IPR036291">
    <property type="entry name" value="NAD(P)-bd_dom_sf"/>
</dbReference>
<dbReference type="GO" id="GO:0016491">
    <property type="term" value="F:oxidoreductase activity"/>
    <property type="evidence" value="ECO:0007669"/>
    <property type="project" value="UniProtKB-KW"/>
</dbReference>
<dbReference type="PRINTS" id="PR00081">
    <property type="entry name" value="GDHRDH"/>
</dbReference>
<dbReference type="EMBL" id="JAGYPE020000046">
    <property type="protein sequence ID" value="MCH6267968.1"/>
    <property type="molecule type" value="Genomic_DNA"/>
</dbReference>
<keyword evidence="1" id="KW-0560">Oxidoreductase</keyword>
<dbReference type="PANTHER" id="PTHR42820">
    <property type="entry name" value="SHORT-CHAIN DEHYDROGENASE REDUCTASE"/>
    <property type="match status" value="1"/>
</dbReference>
<evidence type="ECO:0000313" key="3">
    <source>
        <dbReference type="EMBL" id="MCH6267968.1"/>
    </source>
</evidence>
<dbReference type="PANTHER" id="PTHR42820:SF1">
    <property type="entry name" value="SHORT-CHAIN DEHYDROGENASE_REDUCTASE FAMILY PROTEIN"/>
    <property type="match status" value="1"/>
</dbReference>
<dbReference type="AlphaFoldDB" id="A0A942T2Y5"/>
<dbReference type="NCBIfam" id="NF005559">
    <property type="entry name" value="PRK07231.1"/>
    <property type="match status" value="1"/>
</dbReference>
<dbReference type="Pfam" id="PF13561">
    <property type="entry name" value="adh_short_C2"/>
    <property type="match status" value="1"/>
</dbReference>
<accession>A0A942T2Y5</accession>
<dbReference type="Proteomes" id="UP000677265">
    <property type="component" value="Unassembled WGS sequence"/>
</dbReference>
<organism evidence="2">
    <name type="scientific">Neobacillus citreus</name>
    <dbReference type="NCBI Taxonomy" id="2833578"/>
    <lineage>
        <taxon>Bacteria</taxon>
        <taxon>Bacillati</taxon>
        <taxon>Bacillota</taxon>
        <taxon>Bacilli</taxon>
        <taxon>Bacillales</taxon>
        <taxon>Bacillaceae</taxon>
        <taxon>Neobacillus</taxon>
    </lineage>
</organism>
<dbReference type="EMBL" id="JAGYPE010000005">
    <property type="protein sequence ID" value="MBS4185089.1"/>
    <property type="molecule type" value="Genomic_DNA"/>
</dbReference>
<proteinExistence type="predicted"/>
<dbReference type="PRINTS" id="PR00080">
    <property type="entry name" value="SDRFAMILY"/>
</dbReference>
<dbReference type="GO" id="GO:0008206">
    <property type="term" value="P:bile acid metabolic process"/>
    <property type="evidence" value="ECO:0007669"/>
    <property type="project" value="UniProtKB-ARBA"/>
</dbReference>
<comment type="caution">
    <text evidence="2">The sequence shown here is derived from an EMBL/GenBank/DDBJ whole genome shotgun (WGS) entry which is preliminary data.</text>
</comment>
<dbReference type="CDD" id="cd05233">
    <property type="entry name" value="SDR_c"/>
    <property type="match status" value="1"/>
</dbReference>
<dbReference type="InterPro" id="IPR002347">
    <property type="entry name" value="SDR_fam"/>
</dbReference>
<dbReference type="Gene3D" id="3.40.50.720">
    <property type="entry name" value="NAD(P)-binding Rossmann-like Domain"/>
    <property type="match status" value="1"/>
</dbReference>
<name>A0A942T2Y5_9BACI</name>
<reference evidence="2" key="1">
    <citation type="submission" date="2021-05" db="EMBL/GenBank/DDBJ databases">
        <title>Novel Bacillus species.</title>
        <authorList>
            <person name="Liu G."/>
        </authorList>
    </citation>
    <scope>NUCLEOTIDE SEQUENCE</scope>
    <source>
        <strain evidence="2 4">FJAT-50051</strain>
    </source>
</reference>
<evidence type="ECO:0000256" key="1">
    <source>
        <dbReference type="ARBA" id="ARBA00023002"/>
    </source>
</evidence>
<gene>
    <name evidence="3" type="ORF">KHB02_020800</name>
    <name evidence="2" type="ORF">KHB02_27275</name>
</gene>